<evidence type="ECO:0000256" key="4">
    <source>
        <dbReference type="ARBA" id="ARBA00023204"/>
    </source>
</evidence>
<keyword evidence="5" id="KW-0539">Nucleus</keyword>
<dbReference type="GO" id="GO:0006303">
    <property type="term" value="P:double-strand break repair via nonhomologous end joining"/>
    <property type="evidence" value="ECO:0007669"/>
    <property type="project" value="TreeGrafter"/>
</dbReference>
<dbReference type="InterPro" id="IPR053829">
    <property type="entry name" value="XLF-like_CC"/>
</dbReference>
<dbReference type="PANTHER" id="PTHR32235:SF1">
    <property type="entry name" value="NON-HOMOLOGOUS END-JOINING FACTOR 1"/>
    <property type="match status" value="1"/>
</dbReference>
<evidence type="ECO:0000313" key="12">
    <source>
        <dbReference type="Proteomes" id="UP000039046"/>
    </source>
</evidence>
<dbReference type="EMBL" id="CDHN01000002">
    <property type="protein sequence ID" value="CEJ89236.1"/>
    <property type="molecule type" value="Genomic_DNA"/>
</dbReference>
<protein>
    <recommendedName>
        <fullName evidence="7">Non-homologous end-joining factor 1</fullName>
    </recommendedName>
</protein>
<feature type="compositionally biased region" description="Basic and acidic residues" evidence="8">
    <location>
        <begin position="488"/>
        <end position="510"/>
    </location>
</feature>
<feature type="region of interest" description="Disordered" evidence="8">
    <location>
        <begin position="273"/>
        <end position="341"/>
    </location>
</feature>
<dbReference type="CDD" id="cd22285">
    <property type="entry name" value="HD_XLF_N"/>
    <property type="match status" value="1"/>
</dbReference>
<reference evidence="11 12" key="1">
    <citation type="journal article" date="2015" name="Genome Announc.">
        <title>Draft Genome Sequence and Gene Annotation of the Entomopathogenic Fungus Verticillium hemipterigenum.</title>
        <authorList>
            <person name="Horn F."/>
            <person name="Habel A."/>
            <person name="Scharf D.H."/>
            <person name="Dworschak J."/>
            <person name="Brakhage A.A."/>
            <person name="Guthke R."/>
            <person name="Hertweck C."/>
            <person name="Linde J."/>
        </authorList>
    </citation>
    <scope>NUCLEOTIDE SEQUENCE [LARGE SCALE GENOMIC DNA]</scope>
</reference>
<sequence>MASPTIWRPLPLLASNEVLPLLVSFSKGSSEYTIQVTDLANVWVESLDRKSICIRAWNQDTSIDPSDTAENMSTFLKSLHSAVDSSVPGHEGTSVQLARASSNEAGGKRLTLTVECKLPGFPDLKWPFHLKQEEPDAIARLLVIPLIQAQQARQHEAASLIQLLNQKDSVISKLADKLEATGTGLDQVFTALAARKSISRQAAEDKIKGLGPFKESKWKTDLNNELQEQQSLSDVTNSVFGGHTLLFTDSMTCDTTQSLSSWWQNFEPATSLAVRKKPDNSKPVTGTPSPAPQISKAGDSDDEFQVQSTPPHLKSRTDINVSSPPPKLESPPPVLNSPPVVEKKPVNRLCAIGGAKRAADPIPLPQSSNEMSTTLGAEEDTASETASEADETASLPDEPAQSRLLPSPKPIPRKSGGLGRIGGVSKPKETEVVAPSVDVASSTAPAPRRIGTIGGVVTNTADGDTQLRGRPAVSRTDHNDEAIANAETPRETSQERADKKREQLKRDLEKQAAAGPSKKKRRF</sequence>
<dbReference type="Proteomes" id="UP000039046">
    <property type="component" value="Unassembled WGS sequence"/>
</dbReference>
<evidence type="ECO:0000256" key="7">
    <source>
        <dbReference type="ARBA" id="ARBA00044529"/>
    </source>
</evidence>
<feature type="compositionally biased region" description="Pro residues" evidence="8">
    <location>
        <begin position="323"/>
        <end position="336"/>
    </location>
</feature>
<dbReference type="GO" id="GO:0032807">
    <property type="term" value="C:DNA ligase IV complex"/>
    <property type="evidence" value="ECO:0007669"/>
    <property type="project" value="TreeGrafter"/>
</dbReference>
<evidence type="ECO:0000259" key="9">
    <source>
        <dbReference type="Pfam" id="PF09302"/>
    </source>
</evidence>
<dbReference type="Pfam" id="PF21928">
    <property type="entry name" value="XLF_CC"/>
    <property type="match status" value="1"/>
</dbReference>
<evidence type="ECO:0000256" key="6">
    <source>
        <dbReference type="ARBA" id="ARBA00025747"/>
    </source>
</evidence>
<feature type="domain" description="XLF-like coiled-coil region" evidence="10">
    <location>
        <begin position="135"/>
        <end position="185"/>
    </location>
</feature>
<feature type="compositionally biased region" description="Polar residues" evidence="8">
    <location>
        <begin position="365"/>
        <end position="375"/>
    </location>
</feature>
<comment type="subcellular location">
    <subcellularLocation>
        <location evidence="1">Nucleus</location>
    </subcellularLocation>
</comment>
<keyword evidence="12" id="KW-1185">Reference proteome</keyword>
<feature type="region of interest" description="Disordered" evidence="8">
    <location>
        <begin position="356"/>
        <end position="523"/>
    </location>
</feature>
<keyword evidence="2" id="KW-0227">DNA damage</keyword>
<dbReference type="InterPro" id="IPR038051">
    <property type="entry name" value="XRCC4-like_N_sf"/>
</dbReference>
<dbReference type="AlphaFoldDB" id="A0A0A1SX37"/>
<dbReference type="OrthoDB" id="2155935at2759"/>
<evidence type="ECO:0000256" key="1">
    <source>
        <dbReference type="ARBA" id="ARBA00004123"/>
    </source>
</evidence>
<evidence type="ECO:0000313" key="11">
    <source>
        <dbReference type="EMBL" id="CEJ89236.1"/>
    </source>
</evidence>
<evidence type="ECO:0000256" key="3">
    <source>
        <dbReference type="ARBA" id="ARBA00023125"/>
    </source>
</evidence>
<feature type="compositionally biased region" description="Acidic residues" evidence="8">
    <location>
        <begin position="377"/>
        <end position="391"/>
    </location>
</feature>
<dbReference type="GO" id="GO:0045027">
    <property type="term" value="F:DNA end binding"/>
    <property type="evidence" value="ECO:0007669"/>
    <property type="project" value="TreeGrafter"/>
</dbReference>
<dbReference type="Pfam" id="PF09302">
    <property type="entry name" value="XLF"/>
    <property type="match status" value="1"/>
</dbReference>
<dbReference type="InterPro" id="IPR052287">
    <property type="entry name" value="NHEJ_factor"/>
</dbReference>
<feature type="domain" description="XLF-like N-terminal" evidence="9">
    <location>
        <begin position="7"/>
        <end position="132"/>
    </location>
</feature>
<evidence type="ECO:0000256" key="8">
    <source>
        <dbReference type="SAM" id="MobiDB-lite"/>
    </source>
</evidence>
<name>A0A0A1SX37_9HYPO</name>
<evidence type="ECO:0000256" key="5">
    <source>
        <dbReference type="ARBA" id="ARBA00023242"/>
    </source>
</evidence>
<keyword evidence="3" id="KW-0238">DNA-binding</keyword>
<dbReference type="InterPro" id="IPR015381">
    <property type="entry name" value="XLF-like_N"/>
</dbReference>
<organism evidence="11 12">
    <name type="scientific">[Torrubiella] hemipterigena</name>
    <dbReference type="NCBI Taxonomy" id="1531966"/>
    <lineage>
        <taxon>Eukaryota</taxon>
        <taxon>Fungi</taxon>
        <taxon>Dikarya</taxon>
        <taxon>Ascomycota</taxon>
        <taxon>Pezizomycotina</taxon>
        <taxon>Sordariomycetes</taxon>
        <taxon>Hypocreomycetidae</taxon>
        <taxon>Hypocreales</taxon>
        <taxon>Clavicipitaceae</taxon>
        <taxon>Clavicipitaceae incertae sedis</taxon>
        <taxon>'Torrubiella' clade</taxon>
    </lineage>
</organism>
<accession>A0A0A1SX37</accession>
<comment type="similarity">
    <text evidence="6">Belongs to the XRCC4-XLF family. XLF subfamily.</text>
</comment>
<dbReference type="Gene3D" id="2.170.210.10">
    <property type="entry name" value="DNA double-strand break repair and VJ recombination XRCC4, N-terminal"/>
    <property type="match status" value="1"/>
</dbReference>
<dbReference type="PANTHER" id="PTHR32235">
    <property type="entry name" value="NON-HOMOLOGOUS END-JOINING FACTOR 1"/>
    <property type="match status" value="1"/>
</dbReference>
<keyword evidence="4" id="KW-0234">DNA repair</keyword>
<evidence type="ECO:0000259" key="10">
    <source>
        <dbReference type="Pfam" id="PF21928"/>
    </source>
</evidence>
<dbReference type="HOGENOM" id="CLU_022898_1_0_1"/>
<proteinExistence type="inferred from homology"/>
<dbReference type="STRING" id="1531966.A0A0A1SX37"/>
<evidence type="ECO:0000256" key="2">
    <source>
        <dbReference type="ARBA" id="ARBA00022763"/>
    </source>
</evidence>
<gene>
    <name evidence="11" type="ORF">VHEMI05091</name>
</gene>